<accession>A0A9P5YND2</accession>
<reference evidence="2" key="1">
    <citation type="submission" date="2020-11" db="EMBL/GenBank/DDBJ databases">
        <authorList>
            <consortium name="DOE Joint Genome Institute"/>
            <person name="Ahrendt S."/>
            <person name="Riley R."/>
            <person name="Andreopoulos W."/>
            <person name="Labutti K."/>
            <person name="Pangilinan J."/>
            <person name="Ruiz-Duenas F.J."/>
            <person name="Barrasa J.M."/>
            <person name="Sanchez-Garcia M."/>
            <person name="Camarero S."/>
            <person name="Miyauchi S."/>
            <person name="Serrano A."/>
            <person name="Linde D."/>
            <person name="Babiker R."/>
            <person name="Drula E."/>
            <person name="Ayuso-Fernandez I."/>
            <person name="Pacheco R."/>
            <person name="Padilla G."/>
            <person name="Ferreira P."/>
            <person name="Barriuso J."/>
            <person name="Kellner H."/>
            <person name="Castanera R."/>
            <person name="Alfaro M."/>
            <person name="Ramirez L."/>
            <person name="Pisabarro A.G."/>
            <person name="Kuo A."/>
            <person name="Tritt A."/>
            <person name="Lipzen A."/>
            <person name="He G."/>
            <person name="Yan M."/>
            <person name="Ng V."/>
            <person name="Cullen D."/>
            <person name="Martin F."/>
            <person name="Rosso M.-N."/>
            <person name="Henrissat B."/>
            <person name="Hibbett D."/>
            <person name="Martinez A.T."/>
            <person name="Grigoriev I.V."/>
        </authorList>
    </citation>
    <scope>NUCLEOTIDE SEQUENCE</scope>
    <source>
        <strain evidence="2">CIRM-BRFM 674</strain>
    </source>
</reference>
<protein>
    <submittedName>
        <fullName evidence="2">Uncharacterized protein</fullName>
    </submittedName>
</protein>
<dbReference type="InterPro" id="IPR004242">
    <property type="entry name" value="Transposase_21"/>
</dbReference>
<dbReference type="OrthoDB" id="3269001at2759"/>
<keyword evidence="3" id="KW-1185">Reference proteome</keyword>
<evidence type="ECO:0000256" key="1">
    <source>
        <dbReference type="SAM" id="Phobius"/>
    </source>
</evidence>
<keyword evidence="1" id="KW-0472">Membrane</keyword>
<proteinExistence type="predicted"/>
<dbReference type="PANTHER" id="PTHR46579:SF2">
    <property type="entry name" value="C2H2-TYPE DOMAIN-CONTAINING PROTEIN"/>
    <property type="match status" value="1"/>
</dbReference>
<dbReference type="EMBL" id="MU155531">
    <property type="protein sequence ID" value="KAF9472474.1"/>
    <property type="molecule type" value="Genomic_DNA"/>
</dbReference>
<evidence type="ECO:0000313" key="3">
    <source>
        <dbReference type="Proteomes" id="UP000807469"/>
    </source>
</evidence>
<evidence type="ECO:0000313" key="2">
    <source>
        <dbReference type="EMBL" id="KAF9472474.1"/>
    </source>
</evidence>
<dbReference type="Pfam" id="PF02992">
    <property type="entry name" value="Transposase_21"/>
    <property type="match status" value="1"/>
</dbReference>
<feature type="non-terminal residue" evidence="2">
    <location>
        <position position="1"/>
    </location>
</feature>
<dbReference type="AlphaFoldDB" id="A0A9P5YND2"/>
<gene>
    <name evidence="2" type="ORF">BDN70DRAFT_766116</name>
</gene>
<comment type="caution">
    <text evidence="2">The sequence shown here is derived from an EMBL/GenBank/DDBJ whole genome shotgun (WGS) entry which is preliminary data.</text>
</comment>
<name>A0A9P5YND2_9AGAR</name>
<organism evidence="2 3">
    <name type="scientific">Pholiota conissans</name>
    <dbReference type="NCBI Taxonomy" id="109636"/>
    <lineage>
        <taxon>Eukaryota</taxon>
        <taxon>Fungi</taxon>
        <taxon>Dikarya</taxon>
        <taxon>Basidiomycota</taxon>
        <taxon>Agaricomycotina</taxon>
        <taxon>Agaricomycetes</taxon>
        <taxon>Agaricomycetidae</taxon>
        <taxon>Agaricales</taxon>
        <taxon>Agaricineae</taxon>
        <taxon>Strophariaceae</taxon>
        <taxon>Pholiota</taxon>
    </lineage>
</organism>
<feature type="transmembrane region" description="Helical" evidence="1">
    <location>
        <begin position="68"/>
        <end position="90"/>
    </location>
</feature>
<sequence length="197" mass="22680">GKKVSIGIIALVCLNLPIEERYLPENMFLAGIIPGPHEPPLQSVNHYMRPLIDVLLLFWKGIFFSKTALYSLGRLIFCALIAVICDLPAARKFGGFASHRHEYFCSVCWCNGTEHTYNDFNYSSWKRRTNEDWRTHADAFRSAETLQQANISFDNSGLRWSELLRLPYFDPTKMLVVDPMHNLFLGLIKEHFQNILG</sequence>
<dbReference type="PANTHER" id="PTHR46579">
    <property type="entry name" value="F5/8 TYPE C DOMAIN-CONTAINING PROTEIN-RELATED"/>
    <property type="match status" value="1"/>
</dbReference>
<feature type="non-terminal residue" evidence="2">
    <location>
        <position position="197"/>
    </location>
</feature>
<keyword evidence="1" id="KW-0812">Transmembrane</keyword>
<dbReference type="Proteomes" id="UP000807469">
    <property type="component" value="Unassembled WGS sequence"/>
</dbReference>
<keyword evidence="1" id="KW-1133">Transmembrane helix</keyword>